<feature type="compositionally biased region" description="Polar residues" evidence="4">
    <location>
        <begin position="24"/>
        <end position="33"/>
    </location>
</feature>
<keyword evidence="5" id="KW-0812">Transmembrane</keyword>
<dbReference type="PANTHER" id="PTHR10264:SF19">
    <property type="entry name" value="AT06885P-RELATED"/>
    <property type="match status" value="1"/>
</dbReference>
<dbReference type="PRINTS" id="PR00721">
    <property type="entry name" value="STOMATIN"/>
</dbReference>
<evidence type="ECO:0000256" key="1">
    <source>
        <dbReference type="ARBA" id="ARBA00004370"/>
    </source>
</evidence>
<dbReference type="FunFam" id="3.30.479.30:FF:000002">
    <property type="entry name" value="band 7 protein AGAP004871"/>
    <property type="match status" value="1"/>
</dbReference>
<feature type="transmembrane region" description="Helical" evidence="5">
    <location>
        <begin position="111"/>
        <end position="134"/>
    </location>
</feature>
<keyword evidence="5" id="KW-1133">Transmembrane helix</keyword>
<gene>
    <name evidence="6" type="ORF">CTOB1V02_LOCUS8003</name>
</gene>
<protein>
    <submittedName>
        <fullName evidence="6">Uncharacterized protein</fullName>
    </submittedName>
</protein>
<evidence type="ECO:0000313" key="6">
    <source>
        <dbReference type="EMBL" id="CAD7230140.1"/>
    </source>
</evidence>
<dbReference type="Pfam" id="PF01145">
    <property type="entry name" value="Band_7"/>
    <property type="match status" value="1"/>
</dbReference>
<dbReference type="InterPro" id="IPR043202">
    <property type="entry name" value="Band-7_stomatin-like"/>
</dbReference>
<sequence>MKTIYPQTQGGGVHKNYLPLARNLATQPKQGINGSIPPPPPPPVRQPTPPPVRESSQASSDRKSGSSAQSGANRPSTSVPVRSVDFDYAVYKGEDKHNYDSQSDGATGSALLCLSVLLVILFFPFSMCCCLWIIQEYERAVVFRLGRLKRGGAQGPGLIFFLPCIDNIRVMDLRTVSFDVAPQEILTKDSVTVAVDAVVYYRVQNPTMAATNVRGYETATELLAATILRNVLGTKKLVDILSERSSIAENMRRYLDDATDPWGVKVERVEIKDVRLPTQLQRAMAAEAEASREAKAKVIAAEGELNASKSLKKAADIIAQSPAAIQLRYLQTLNTIASEKNSTIVFPLPMEFLKT</sequence>
<accession>A0A7R8ZSB1</accession>
<evidence type="ECO:0000256" key="3">
    <source>
        <dbReference type="ARBA" id="ARBA00023136"/>
    </source>
</evidence>
<keyword evidence="3 5" id="KW-0472">Membrane</keyword>
<dbReference type="InterPro" id="IPR018080">
    <property type="entry name" value="Band_7/stomatin-like_CS"/>
</dbReference>
<evidence type="ECO:0000256" key="5">
    <source>
        <dbReference type="SAM" id="Phobius"/>
    </source>
</evidence>
<dbReference type="EMBL" id="OB662490">
    <property type="protein sequence ID" value="CAD7230140.1"/>
    <property type="molecule type" value="Genomic_DNA"/>
</dbReference>
<dbReference type="Gene3D" id="6.10.250.2090">
    <property type="match status" value="1"/>
</dbReference>
<evidence type="ECO:0000256" key="4">
    <source>
        <dbReference type="SAM" id="MobiDB-lite"/>
    </source>
</evidence>
<dbReference type="InterPro" id="IPR001972">
    <property type="entry name" value="Stomatin_HflK_fam"/>
</dbReference>
<dbReference type="PROSITE" id="PS01270">
    <property type="entry name" value="BAND_7"/>
    <property type="match status" value="1"/>
</dbReference>
<feature type="region of interest" description="Disordered" evidence="4">
    <location>
        <begin position="20"/>
        <end position="79"/>
    </location>
</feature>
<dbReference type="Gene3D" id="3.30.479.30">
    <property type="entry name" value="Band 7 domain"/>
    <property type="match status" value="1"/>
</dbReference>
<reference evidence="6" key="1">
    <citation type="submission" date="2020-11" db="EMBL/GenBank/DDBJ databases">
        <authorList>
            <person name="Tran Van P."/>
        </authorList>
    </citation>
    <scope>NUCLEOTIDE SEQUENCE</scope>
</reference>
<proteinExistence type="inferred from homology"/>
<dbReference type="SUPFAM" id="SSF117892">
    <property type="entry name" value="Band 7/SPFH domain"/>
    <property type="match status" value="1"/>
</dbReference>
<feature type="compositionally biased region" description="Polar residues" evidence="4">
    <location>
        <begin position="54"/>
        <end position="79"/>
    </location>
</feature>
<evidence type="ECO:0000256" key="2">
    <source>
        <dbReference type="ARBA" id="ARBA00008164"/>
    </source>
</evidence>
<name>A0A7R8ZSB1_9CRUS</name>
<dbReference type="SMART" id="SM00244">
    <property type="entry name" value="PHB"/>
    <property type="match status" value="1"/>
</dbReference>
<comment type="similarity">
    <text evidence="2">Belongs to the band 7/mec-2 family.</text>
</comment>
<feature type="compositionally biased region" description="Pro residues" evidence="4">
    <location>
        <begin position="36"/>
        <end position="52"/>
    </location>
</feature>
<comment type="subcellular location">
    <subcellularLocation>
        <location evidence="1">Membrane</location>
    </subcellularLocation>
</comment>
<dbReference type="InterPro" id="IPR036013">
    <property type="entry name" value="Band_7/SPFH_dom_sf"/>
</dbReference>
<organism evidence="6">
    <name type="scientific">Cyprideis torosa</name>
    <dbReference type="NCBI Taxonomy" id="163714"/>
    <lineage>
        <taxon>Eukaryota</taxon>
        <taxon>Metazoa</taxon>
        <taxon>Ecdysozoa</taxon>
        <taxon>Arthropoda</taxon>
        <taxon>Crustacea</taxon>
        <taxon>Oligostraca</taxon>
        <taxon>Ostracoda</taxon>
        <taxon>Podocopa</taxon>
        <taxon>Podocopida</taxon>
        <taxon>Cytherocopina</taxon>
        <taxon>Cytheroidea</taxon>
        <taxon>Cytherideidae</taxon>
        <taxon>Cyprideis</taxon>
    </lineage>
</organism>
<dbReference type="GO" id="GO:0005886">
    <property type="term" value="C:plasma membrane"/>
    <property type="evidence" value="ECO:0007669"/>
    <property type="project" value="InterPro"/>
</dbReference>
<dbReference type="InterPro" id="IPR001107">
    <property type="entry name" value="Band_7"/>
</dbReference>
<dbReference type="OrthoDB" id="2105077at2759"/>
<dbReference type="AlphaFoldDB" id="A0A7R8ZSB1"/>
<dbReference type="PANTHER" id="PTHR10264">
    <property type="entry name" value="BAND 7 PROTEIN-RELATED"/>
    <property type="match status" value="1"/>
</dbReference>